<evidence type="ECO:0000313" key="2">
    <source>
        <dbReference type="EMBL" id="QEG23425.1"/>
    </source>
</evidence>
<dbReference type="InterPro" id="IPR029063">
    <property type="entry name" value="SAM-dependent_MTases_sf"/>
</dbReference>
<keyword evidence="2" id="KW-0808">Transferase</keyword>
<dbReference type="CDD" id="cd02440">
    <property type="entry name" value="AdoMet_MTases"/>
    <property type="match status" value="1"/>
</dbReference>
<keyword evidence="3" id="KW-1185">Reference proteome</keyword>
<dbReference type="SUPFAM" id="SSF53335">
    <property type="entry name" value="S-adenosyl-L-methionine-dependent methyltransferases"/>
    <property type="match status" value="1"/>
</dbReference>
<dbReference type="AlphaFoldDB" id="A0A5B9PDZ7"/>
<dbReference type="PANTHER" id="PTHR43861">
    <property type="entry name" value="TRANS-ACONITATE 2-METHYLTRANSFERASE-RELATED"/>
    <property type="match status" value="1"/>
</dbReference>
<protein>
    <submittedName>
        <fullName evidence="2">Methyltransferase domain protein</fullName>
    </submittedName>
</protein>
<name>A0A5B9PDZ7_9BACT</name>
<accession>A0A5B9PDZ7</accession>
<dbReference type="EMBL" id="CP042912">
    <property type="protein sequence ID" value="QEG23425.1"/>
    <property type="molecule type" value="Genomic_DNA"/>
</dbReference>
<dbReference type="GO" id="GO:0008757">
    <property type="term" value="F:S-adenosylmethionine-dependent methyltransferase activity"/>
    <property type="evidence" value="ECO:0007669"/>
    <property type="project" value="InterPro"/>
</dbReference>
<dbReference type="Proteomes" id="UP000322214">
    <property type="component" value="Chromosome"/>
</dbReference>
<dbReference type="Gene3D" id="3.40.50.150">
    <property type="entry name" value="Vaccinia Virus protein VP39"/>
    <property type="match status" value="1"/>
</dbReference>
<dbReference type="RefSeq" id="WP_157665008.1">
    <property type="nucleotide sequence ID" value="NZ_CP042912.1"/>
</dbReference>
<dbReference type="Pfam" id="PF08241">
    <property type="entry name" value="Methyltransf_11"/>
    <property type="match status" value="1"/>
</dbReference>
<sequence>MESAHLDELIELEDRYWWHVAKRKIATGLLNSYVPSPAKIVEGGIGAAGNLLNWKKSGYEVAGLDIMDHSVAHAKSLGIEEVKKHDLHEPWPFEENSVSGIVLLDVLEHLADPVKALKEAAKTLTDSGKIIFTVPAFPFLFSDWDERLGHYRRYTPATMREHITGAGLKVEKLRYWNSFTFPAAVAIRSFRKLFPSKKGTEFPRVSDFTNNALIRAAEIESGAANALPIPFGLSLVGVISK</sequence>
<evidence type="ECO:0000259" key="1">
    <source>
        <dbReference type="Pfam" id="PF08241"/>
    </source>
</evidence>
<dbReference type="InterPro" id="IPR013216">
    <property type="entry name" value="Methyltransf_11"/>
</dbReference>
<organism evidence="2 3">
    <name type="scientific">Mariniblastus fucicola</name>
    <dbReference type="NCBI Taxonomy" id="980251"/>
    <lineage>
        <taxon>Bacteria</taxon>
        <taxon>Pseudomonadati</taxon>
        <taxon>Planctomycetota</taxon>
        <taxon>Planctomycetia</taxon>
        <taxon>Pirellulales</taxon>
        <taxon>Pirellulaceae</taxon>
        <taxon>Mariniblastus</taxon>
    </lineage>
</organism>
<keyword evidence="2" id="KW-0489">Methyltransferase</keyword>
<feature type="domain" description="Methyltransferase type 11" evidence="1">
    <location>
        <begin position="43"/>
        <end position="132"/>
    </location>
</feature>
<dbReference type="GO" id="GO:0032259">
    <property type="term" value="P:methylation"/>
    <property type="evidence" value="ECO:0007669"/>
    <property type="project" value="UniProtKB-KW"/>
</dbReference>
<evidence type="ECO:0000313" key="3">
    <source>
        <dbReference type="Proteomes" id="UP000322214"/>
    </source>
</evidence>
<dbReference type="KEGG" id="mff:MFFC18_33240"/>
<gene>
    <name evidence="2" type="ORF">MFFC18_33240</name>
</gene>
<reference evidence="2 3" key="1">
    <citation type="submission" date="2019-08" db="EMBL/GenBank/DDBJ databases">
        <title>Deep-cultivation of Planctomycetes and their phenomic and genomic characterization uncovers novel biology.</title>
        <authorList>
            <person name="Wiegand S."/>
            <person name="Jogler M."/>
            <person name="Boedeker C."/>
            <person name="Pinto D."/>
            <person name="Vollmers J."/>
            <person name="Rivas-Marin E."/>
            <person name="Kohn T."/>
            <person name="Peeters S.H."/>
            <person name="Heuer A."/>
            <person name="Rast P."/>
            <person name="Oberbeckmann S."/>
            <person name="Bunk B."/>
            <person name="Jeske O."/>
            <person name="Meyerdierks A."/>
            <person name="Storesund J.E."/>
            <person name="Kallscheuer N."/>
            <person name="Luecker S."/>
            <person name="Lage O.M."/>
            <person name="Pohl T."/>
            <person name="Merkel B.J."/>
            <person name="Hornburger P."/>
            <person name="Mueller R.-W."/>
            <person name="Bruemmer F."/>
            <person name="Labrenz M."/>
            <person name="Spormann A.M."/>
            <person name="Op den Camp H."/>
            <person name="Overmann J."/>
            <person name="Amann R."/>
            <person name="Jetten M.S.M."/>
            <person name="Mascher T."/>
            <person name="Medema M.H."/>
            <person name="Devos D.P."/>
            <person name="Kaster A.-K."/>
            <person name="Ovreas L."/>
            <person name="Rohde M."/>
            <person name="Galperin M.Y."/>
            <person name="Jogler C."/>
        </authorList>
    </citation>
    <scope>NUCLEOTIDE SEQUENCE [LARGE SCALE GENOMIC DNA]</scope>
    <source>
        <strain evidence="2 3">FC18</strain>
    </source>
</reference>
<dbReference type="STRING" id="980251.GCA_001642875_02750"/>
<proteinExistence type="predicted"/>